<name>A0ABW9AMT5_9BURK</name>
<protein>
    <submittedName>
        <fullName evidence="3">Uncharacterized protein</fullName>
    </submittedName>
</protein>
<dbReference type="RefSeq" id="WP_408177020.1">
    <property type="nucleotide sequence ID" value="NZ_JAQQEZ010000006.1"/>
</dbReference>
<evidence type="ECO:0000313" key="4">
    <source>
        <dbReference type="Proteomes" id="UP001629230"/>
    </source>
</evidence>
<feature type="chain" id="PRO_5046677836" evidence="2">
    <location>
        <begin position="26"/>
        <end position="135"/>
    </location>
</feature>
<accession>A0ABW9AMT5</accession>
<feature type="region of interest" description="Disordered" evidence="1">
    <location>
        <begin position="56"/>
        <end position="96"/>
    </location>
</feature>
<sequence>MMEGTVTVRIILLALAALLSASAFAGQPGADLQSAGAFPAAFPAAADKVYPPLPSLAMLPPPPATDDDLPLKPATRRKKPHGAVQTQERRGPPGPVVRIVVSDASHAYLDSVQRQIDQALASKSGGDPTLATLYH</sequence>
<comment type="caution">
    <text evidence="3">The sequence shown here is derived from an EMBL/GenBank/DDBJ whole genome shotgun (WGS) entry which is preliminary data.</text>
</comment>
<keyword evidence="2" id="KW-0732">Signal</keyword>
<proteinExistence type="predicted"/>
<evidence type="ECO:0000313" key="3">
    <source>
        <dbReference type="EMBL" id="MFM0001528.1"/>
    </source>
</evidence>
<reference evidence="3 4" key="1">
    <citation type="journal article" date="2024" name="Chem. Sci.">
        <title>Discovery of megapolipeptins by genome mining of a Burkholderiales bacteria collection.</title>
        <authorList>
            <person name="Paulo B.S."/>
            <person name="Recchia M.J.J."/>
            <person name="Lee S."/>
            <person name="Fergusson C.H."/>
            <person name="Romanowski S.B."/>
            <person name="Hernandez A."/>
            <person name="Krull N."/>
            <person name="Liu D.Y."/>
            <person name="Cavanagh H."/>
            <person name="Bos A."/>
            <person name="Gray C.A."/>
            <person name="Murphy B.T."/>
            <person name="Linington R.G."/>
            <person name="Eustaquio A.S."/>
        </authorList>
    </citation>
    <scope>NUCLEOTIDE SEQUENCE [LARGE SCALE GENOMIC DNA]</scope>
    <source>
        <strain evidence="3 4">RL17-350-BIC-A</strain>
    </source>
</reference>
<evidence type="ECO:0000256" key="2">
    <source>
        <dbReference type="SAM" id="SignalP"/>
    </source>
</evidence>
<dbReference type="Proteomes" id="UP001629230">
    <property type="component" value="Unassembled WGS sequence"/>
</dbReference>
<organism evidence="3 4">
    <name type="scientific">Paraburkholderia dipogonis</name>
    <dbReference type="NCBI Taxonomy" id="1211383"/>
    <lineage>
        <taxon>Bacteria</taxon>
        <taxon>Pseudomonadati</taxon>
        <taxon>Pseudomonadota</taxon>
        <taxon>Betaproteobacteria</taxon>
        <taxon>Burkholderiales</taxon>
        <taxon>Burkholderiaceae</taxon>
        <taxon>Paraburkholderia</taxon>
    </lineage>
</organism>
<gene>
    <name evidence="3" type="ORF">PQR57_10910</name>
</gene>
<keyword evidence="4" id="KW-1185">Reference proteome</keyword>
<dbReference type="EMBL" id="JAQQEZ010000006">
    <property type="protein sequence ID" value="MFM0001528.1"/>
    <property type="molecule type" value="Genomic_DNA"/>
</dbReference>
<evidence type="ECO:0000256" key="1">
    <source>
        <dbReference type="SAM" id="MobiDB-lite"/>
    </source>
</evidence>
<feature type="signal peptide" evidence="2">
    <location>
        <begin position="1"/>
        <end position="25"/>
    </location>
</feature>